<dbReference type="Pfam" id="PF04145">
    <property type="entry name" value="Ctr"/>
    <property type="match status" value="1"/>
</dbReference>
<keyword evidence="3 4" id="KW-0472">Membrane</keyword>
<dbReference type="EMBL" id="DS499596">
    <property type="protein sequence ID" value="EDP52920.1"/>
    <property type="molecule type" value="Genomic_DNA"/>
</dbReference>
<comment type="caution">
    <text evidence="4">Lacks conserved residue(s) required for the propagation of feature annotation.</text>
</comment>
<protein>
    <recommendedName>
        <fullName evidence="4">Copper transport protein</fullName>
    </recommendedName>
</protein>
<dbReference type="PhylomeDB" id="B0XYH4"/>
<evidence type="ECO:0000256" key="1">
    <source>
        <dbReference type="ARBA" id="ARBA00022692"/>
    </source>
</evidence>
<gene>
    <name evidence="6" type="ORF">AFUB_040930</name>
</gene>
<keyword evidence="4" id="KW-0187">Copper transport</keyword>
<accession>B0XYH4</accession>
<keyword evidence="2 4" id="KW-1133">Transmembrane helix</keyword>
<evidence type="ECO:0000256" key="2">
    <source>
        <dbReference type="ARBA" id="ARBA00022989"/>
    </source>
</evidence>
<comment type="subcellular location">
    <subcellularLocation>
        <location evidence="4">Membrane</location>
        <topology evidence="4">Multi-pass membrane protein</topology>
    </subcellularLocation>
</comment>
<dbReference type="OrthoDB" id="161814at2759"/>
<proteinExistence type="inferred from homology"/>
<evidence type="ECO:0000256" key="3">
    <source>
        <dbReference type="ARBA" id="ARBA00023136"/>
    </source>
</evidence>
<evidence type="ECO:0000313" key="7">
    <source>
        <dbReference type="Proteomes" id="UP000001699"/>
    </source>
</evidence>
<feature type="region of interest" description="Disordered" evidence="5">
    <location>
        <begin position="153"/>
        <end position="175"/>
    </location>
</feature>
<keyword evidence="7" id="KW-1185">Reference proteome</keyword>
<feature type="transmembrane region" description="Helical" evidence="4">
    <location>
        <begin position="213"/>
        <end position="229"/>
    </location>
</feature>
<dbReference type="HOGENOM" id="CLU_079690_4_0_1"/>
<sequence>MHQLSTSICLCFVISSPYVYLVSIACVLWTSIPFTSGMMDHSAMHHSGMDMDHGHGDMDMGGQCNMNMLFTWSTKDLCIVFSQWHITGPFSLLMSLIVIVLLTAGYEGVRQATRKYEAAQAQRLNVFSTTTATIARLKPSLTNGVQGNEFADESATTNVPSSQTPNESSPLVAGRDNRRAVEQRGKIILAALYAVQVFYSFFIMLLFMTYNGFVMLAVAVGAFAGYLVFGDNQSAAKTVACH</sequence>
<keyword evidence="4" id="KW-0406">Ion transport</keyword>
<dbReference type="GO" id="GO:0016020">
    <property type="term" value="C:membrane"/>
    <property type="evidence" value="ECO:0007669"/>
    <property type="project" value="UniProtKB-SubCell"/>
</dbReference>
<feature type="transmembrane region" description="Helical" evidence="4">
    <location>
        <begin position="187"/>
        <end position="207"/>
    </location>
</feature>
<feature type="transmembrane region" description="Helical" evidence="4">
    <location>
        <begin position="86"/>
        <end position="106"/>
    </location>
</feature>
<dbReference type="AlphaFoldDB" id="B0XYH4"/>
<evidence type="ECO:0000256" key="4">
    <source>
        <dbReference type="RuleBase" id="RU367022"/>
    </source>
</evidence>
<evidence type="ECO:0000256" key="5">
    <source>
        <dbReference type="SAM" id="MobiDB-lite"/>
    </source>
</evidence>
<dbReference type="PANTHER" id="PTHR12483:SF115">
    <property type="entry name" value="COPPER TRANSPORT PROTEIN"/>
    <property type="match status" value="1"/>
</dbReference>
<keyword evidence="4" id="KW-0813">Transport</keyword>
<dbReference type="GO" id="GO:0005375">
    <property type="term" value="F:copper ion transmembrane transporter activity"/>
    <property type="evidence" value="ECO:0007669"/>
    <property type="project" value="UniProtKB-UniRule"/>
</dbReference>
<dbReference type="PANTHER" id="PTHR12483">
    <property type="entry name" value="SOLUTE CARRIER FAMILY 31 COPPER TRANSPORTERS"/>
    <property type="match status" value="1"/>
</dbReference>
<name>B0XYH4_ASPFC</name>
<feature type="compositionally biased region" description="Polar residues" evidence="5">
    <location>
        <begin position="154"/>
        <end position="169"/>
    </location>
</feature>
<keyword evidence="4" id="KW-0186">Copper</keyword>
<dbReference type="InterPro" id="IPR007274">
    <property type="entry name" value="Cop_transporter"/>
</dbReference>
<organism evidence="6 7">
    <name type="scientific">Aspergillus fumigatus (strain CBS 144.89 / FGSC A1163 / CEA10)</name>
    <name type="common">Neosartorya fumigata</name>
    <dbReference type="NCBI Taxonomy" id="451804"/>
    <lineage>
        <taxon>Eukaryota</taxon>
        <taxon>Fungi</taxon>
        <taxon>Dikarya</taxon>
        <taxon>Ascomycota</taxon>
        <taxon>Pezizomycotina</taxon>
        <taxon>Eurotiomycetes</taxon>
        <taxon>Eurotiomycetidae</taxon>
        <taxon>Eurotiales</taxon>
        <taxon>Aspergillaceae</taxon>
        <taxon>Aspergillus</taxon>
        <taxon>Aspergillus subgen. Fumigati</taxon>
    </lineage>
</organism>
<keyword evidence="1 4" id="KW-0812">Transmembrane</keyword>
<evidence type="ECO:0000313" key="6">
    <source>
        <dbReference type="EMBL" id="EDP52920.1"/>
    </source>
</evidence>
<dbReference type="VEuPathDB" id="FungiDB:AFUB_040930"/>
<comment type="similarity">
    <text evidence="4">Belongs to the copper transporter (Ctr) (TC 1.A.56) family. SLC31A subfamily.</text>
</comment>
<dbReference type="SMR" id="B0XYH4"/>
<feature type="transmembrane region" description="Helical" evidence="4">
    <location>
        <begin position="7"/>
        <end position="32"/>
    </location>
</feature>
<reference evidence="6 7" key="1">
    <citation type="journal article" date="2008" name="PLoS Genet.">
        <title>Genomic islands in the pathogenic filamentous fungus Aspergillus fumigatus.</title>
        <authorList>
            <person name="Fedorova N.D."/>
            <person name="Khaldi N."/>
            <person name="Joardar V.S."/>
            <person name="Maiti R."/>
            <person name="Amedeo P."/>
            <person name="Anderson M.J."/>
            <person name="Crabtree J."/>
            <person name="Silva J.C."/>
            <person name="Badger J.H."/>
            <person name="Albarraq A."/>
            <person name="Angiuoli S."/>
            <person name="Bussey H."/>
            <person name="Bowyer P."/>
            <person name="Cotty P.J."/>
            <person name="Dyer P.S."/>
            <person name="Egan A."/>
            <person name="Galens K."/>
            <person name="Fraser-Liggett C.M."/>
            <person name="Haas B.J."/>
            <person name="Inman J.M."/>
            <person name="Kent R."/>
            <person name="Lemieux S."/>
            <person name="Malavazi I."/>
            <person name="Orvis J."/>
            <person name="Roemer T."/>
            <person name="Ronning C.M."/>
            <person name="Sundaram J.P."/>
            <person name="Sutton G."/>
            <person name="Turner G."/>
            <person name="Venter J.C."/>
            <person name="White O.R."/>
            <person name="Whitty B.R."/>
            <person name="Youngman P."/>
            <person name="Wolfe K.H."/>
            <person name="Goldman G.H."/>
            <person name="Wortman J.R."/>
            <person name="Jiang B."/>
            <person name="Denning D.W."/>
            <person name="Nierman W.C."/>
        </authorList>
    </citation>
    <scope>NUCLEOTIDE SEQUENCE [LARGE SCALE GENOMIC DNA]</scope>
    <source>
        <strain evidence="7">CBS 144.89 / FGSC A1163 / CEA10</strain>
    </source>
</reference>
<dbReference type="Proteomes" id="UP000001699">
    <property type="component" value="Unassembled WGS sequence"/>
</dbReference>